<protein>
    <recommendedName>
        <fullName evidence="4">DUF658 domain-containing protein</fullName>
    </recommendedName>
</protein>
<name>A0A0V8DRG4_LACLL</name>
<dbReference type="Pfam" id="PF04936">
    <property type="entry name" value="DUF658"/>
    <property type="match status" value="1"/>
</dbReference>
<dbReference type="Proteomes" id="UP000053612">
    <property type="component" value="Unassembled WGS sequence"/>
</dbReference>
<dbReference type="EMBL" id="LKLS01000179">
    <property type="protein sequence ID" value="KSU15962.1"/>
    <property type="molecule type" value="Genomic_DNA"/>
</dbReference>
<feature type="compositionally biased region" description="Basic and acidic residues" evidence="1">
    <location>
        <begin position="79"/>
        <end position="99"/>
    </location>
</feature>
<dbReference type="InterPro" id="IPR007020">
    <property type="entry name" value="DUF658"/>
</dbReference>
<organism evidence="2 3">
    <name type="scientific">Lactococcus lactis subsp. lactis</name>
    <name type="common">Streptococcus lactis</name>
    <dbReference type="NCBI Taxonomy" id="1360"/>
    <lineage>
        <taxon>Bacteria</taxon>
        <taxon>Bacillati</taxon>
        <taxon>Bacillota</taxon>
        <taxon>Bacilli</taxon>
        <taxon>Lactobacillales</taxon>
        <taxon>Streptococcaceae</taxon>
        <taxon>Lactococcus</taxon>
    </lineage>
</organism>
<accession>A0A0V8DRG4</accession>
<dbReference type="PATRIC" id="fig|1360.109.peg.2939"/>
<proteinExistence type="predicted"/>
<evidence type="ECO:0000313" key="3">
    <source>
        <dbReference type="Proteomes" id="UP000053612"/>
    </source>
</evidence>
<evidence type="ECO:0000256" key="1">
    <source>
        <dbReference type="SAM" id="MobiDB-lite"/>
    </source>
</evidence>
<comment type="caution">
    <text evidence="2">The sequence shown here is derived from an EMBL/GenBank/DDBJ whole genome shotgun (WGS) entry which is preliminary data.</text>
</comment>
<feature type="region of interest" description="Disordered" evidence="1">
    <location>
        <begin position="72"/>
        <end position="99"/>
    </location>
</feature>
<dbReference type="RefSeq" id="WP_058225271.1">
    <property type="nucleotide sequence ID" value="NZ_LKLS01000179.1"/>
</dbReference>
<evidence type="ECO:0000313" key="2">
    <source>
        <dbReference type="EMBL" id="KSU15962.1"/>
    </source>
</evidence>
<sequence length="121" mass="13948">MARLEKIYDVYFNGIKIGTGTKKELSKMLFVSPHSVAGWVKNGMANSPKKNAVKIAIVNEKVMMEKYPGWKPYGGSKSKTSDEITDRERRKHETKEERRLRRNIIAQMAIENSRKDDSVFK</sequence>
<gene>
    <name evidence="2" type="ORF">LMG9449_2183</name>
</gene>
<dbReference type="AlphaFoldDB" id="A0A0V8DRG4"/>
<evidence type="ECO:0008006" key="4">
    <source>
        <dbReference type="Google" id="ProtNLM"/>
    </source>
</evidence>
<reference evidence="3" key="1">
    <citation type="submission" date="2015-10" db="EMBL/GenBank/DDBJ databases">
        <title>Draft Genome Sequences of 11 Lactococcus lactis subspecies cremoris strains.</title>
        <authorList>
            <person name="Wels M."/>
            <person name="Backus L."/>
            <person name="Boekhorst J."/>
            <person name="Dijkstra A."/>
            <person name="Beerthuizen M."/>
            <person name="Kelly W."/>
            <person name="Siezen R."/>
            <person name="Bachmann H."/>
            <person name="Van Hijum S."/>
        </authorList>
    </citation>
    <scope>NUCLEOTIDE SEQUENCE [LARGE SCALE GENOMIC DNA]</scope>
    <source>
        <strain evidence="3">LMG9449</strain>
    </source>
</reference>